<dbReference type="InterPro" id="IPR054344">
    <property type="entry name" value="TY-Chap_N"/>
</dbReference>
<dbReference type="InterPro" id="IPR054343">
    <property type="entry name" value="TY-Chap_M"/>
</dbReference>
<evidence type="ECO:0000313" key="4">
    <source>
        <dbReference type="Proteomes" id="UP000291101"/>
    </source>
</evidence>
<proteinExistence type="predicted"/>
<evidence type="ECO:0000259" key="2">
    <source>
        <dbReference type="Pfam" id="PF22552"/>
    </source>
</evidence>
<dbReference type="OrthoDB" id="4772408at2"/>
<dbReference type="AlphaFoldDB" id="A0A4Q2T1B7"/>
<sequence>MTSEEDHLIFEMPTGHGDGCTPYVQFAGFGSGTALRAEVSGNAFLAPMYALDLDDSEMLRAVGWQGNDDENPNWFIECAITLAGVAAVMAIGALRDVLKIGHPQLLTYDAFGPNADGAREVGLSATEDVPVEEVPAAKQPILQPSGRHELIEMVGATLRDHLGELPPFEVRGGHFVLTHLDQPVWVRVRNDQPAVEILARVTRGVHSRRATAADITVLNRRHMWTQWVLHDRAVWMRLPIPALPFAPAHLSTMVDVFLDAMTKTRDDLAFRVGGTVG</sequence>
<evidence type="ECO:0008006" key="5">
    <source>
        <dbReference type="Google" id="ProtNLM"/>
    </source>
</evidence>
<dbReference type="Proteomes" id="UP000291101">
    <property type="component" value="Unassembled WGS sequence"/>
</dbReference>
<dbReference type="Pfam" id="PF22552">
    <property type="entry name" value="TY-Chap3"/>
    <property type="match status" value="1"/>
</dbReference>
<gene>
    <name evidence="3" type="ORF">EUA94_13310</name>
</gene>
<dbReference type="EMBL" id="SDWV01000012">
    <property type="protein sequence ID" value="RYC10498.1"/>
    <property type="molecule type" value="Genomic_DNA"/>
</dbReference>
<feature type="domain" description="TY-Chap N-terminal" evidence="2">
    <location>
        <begin position="3"/>
        <end position="106"/>
    </location>
</feature>
<keyword evidence="4" id="KW-1185">Reference proteome</keyword>
<feature type="domain" description="TY-Chap central" evidence="1">
    <location>
        <begin position="149"/>
        <end position="275"/>
    </location>
</feature>
<comment type="caution">
    <text evidence="3">The sequence shown here is derived from an EMBL/GenBank/DDBJ whole genome shotgun (WGS) entry which is preliminary data.</text>
</comment>
<protein>
    <recommendedName>
        <fullName evidence="5">YbjN domain-containing protein</fullName>
    </recommendedName>
</protein>
<accession>A0A4Q2T1B7</accession>
<evidence type="ECO:0000313" key="3">
    <source>
        <dbReference type="EMBL" id="RYC10498.1"/>
    </source>
</evidence>
<name>A0A4Q2T1B7_9ACTN</name>
<evidence type="ECO:0000259" key="1">
    <source>
        <dbReference type="Pfam" id="PF22551"/>
    </source>
</evidence>
<organism evidence="3 4">
    <name type="scientific">Nocardioides zhouii</name>
    <dbReference type="NCBI Taxonomy" id="1168729"/>
    <lineage>
        <taxon>Bacteria</taxon>
        <taxon>Bacillati</taxon>
        <taxon>Actinomycetota</taxon>
        <taxon>Actinomycetes</taxon>
        <taxon>Propionibacteriales</taxon>
        <taxon>Nocardioidaceae</taxon>
        <taxon>Nocardioides</taxon>
    </lineage>
</organism>
<dbReference type="Pfam" id="PF22551">
    <property type="entry name" value="TY-Chap1"/>
    <property type="match status" value="1"/>
</dbReference>
<reference evidence="3 4" key="1">
    <citation type="submission" date="2019-01" db="EMBL/GenBank/DDBJ databases">
        <title>Novel species of Nocardioides.</title>
        <authorList>
            <person name="Liu Q."/>
            <person name="X Y.-H."/>
        </authorList>
    </citation>
    <scope>NUCLEOTIDE SEQUENCE [LARGE SCALE GENOMIC DNA]</scope>
    <source>
        <strain evidence="3 4">HLT2-9</strain>
    </source>
</reference>